<evidence type="ECO:0000313" key="5">
    <source>
        <dbReference type="Proteomes" id="UP000231194"/>
    </source>
</evidence>
<dbReference type="Proteomes" id="UP000231194">
    <property type="component" value="Unassembled WGS sequence"/>
</dbReference>
<comment type="cofactor">
    <cofactor evidence="1">
        <name>Mg(2+)</name>
        <dbReference type="ChEBI" id="CHEBI:18420"/>
    </cofactor>
</comment>
<dbReference type="AlphaFoldDB" id="A0A2M8RFS0"/>
<evidence type="ECO:0000256" key="2">
    <source>
        <dbReference type="ARBA" id="ARBA00022801"/>
    </source>
</evidence>
<keyword evidence="2 4" id="KW-0378">Hydrolase</keyword>
<dbReference type="EMBL" id="PGVG01000002">
    <property type="protein sequence ID" value="PJG56646.1"/>
    <property type="molecule type" value="Genomic_DNA"/>
</dbReference>
<dbReference type="PROSITE" id="PS51462">
    <property type="entry name" value="NUDIX"/>
    <property type="match status" value="1"/>
</dbReference>
<dbReference type="InterPro" id="IPR015797">
    <property type="entry name" value="NUDIX_hydrolase-like_dom_sf"/>
</dbReference>
<evidence type="ECO:0000313" key="4">
    <source>
        <dbReference type="EMBL" id="PJG56646.1"/>
    </source>
</evidence>
<name>A0A2M8RFS0_9BRAD</name>
<organism evidence="4 5">
    <name type="scientific">Bradyrhizobium forestalis</name>
    <dbReference type="NCBI Taxonomy" id="1419263"/>
    <lineage>
        <taxon>Bacteria</taxon>
        <taxon>Pseudomonadati</taxon>
        <taxon>Pseudomonadota</taxon>
        <taxon>Alphaproteobacteria</taxon>
        <taxon>Hyphomicrobiales</taxon>
        <taxon>Nitrobacteraceae</taxon>
        <taxon>Bradyrhizobium</taxon>
    </lineage>
</organism>
<dbReference type="SUPFAM" id="SSF55811">
    <property type="entry name" value="Nudix"/>
    <property type="match status" value="1"/>
</dbReference>
<feature type="domain" description="Nudix hydrolase" evidence="3">
    <location>
        <begin position="12"/>
        <end position="154"/>
    </location>
</feature>
<dbReference type="CDD" id="cd02883">
    <property type="entry name" value="NUDIX_Hydrolase"/>
    <property type="match status" value="1"/>
</dbReference>
<sequence length="157" mass="18251">MIKACRELVYPTRQVTIGSILFSMTAAMARSSKLVAARRGKVLLVRRRSDGLWMFPGGRKRARESEKDCLRREIKEELPKLKLGRISLWKEVKARNKRSGRKMSDAIFIAKSAKGRLAIGDKKEIDRAAWQKPRGIRLTPTSRYIRDRLFPRKRRRS</sequence>
<evidence type="ECO:0000259" key="3">
    <source>
        <dbReference type="PROSITE" id="PS51462"/>
    </source>
</evidence>
<comment type="caution">
    <text evidence="4">The sequence shown here is derived from an EMBL/GenBank/DDBJ whole genome shotgun (WGS) entry which is preliminary data.</text>
</comment>
<dbReference type="PANTHER" id="PTHR43046">
    <property type="entry name" value="GDP-MANNOSE MANNOSYL HYDROLASE"/>
    <property type="match status" value="1"/>
</dbReference>
<gene>
    <name evidence="4" type="ORF">CVM73_03610</name>
</gene>
<protein>
    <submittedName>
        <fullName evidence="4">NUDIX hydrolase</fullName>
    </submittedName>
</protein>
<dbReference type="Gene3D" id="3.90.79.10">
    <property type="entry name" value="Nucleoside Triphosphate Pyrophosphohydrolase"/>
    <property type="match status" value="1"/>
</dbReference>
<evidence type="ECO:0000256" key="1">
    <source>
        <dbReference type="ARBA" id="ARBA00001946"/>
    </source>
</evidence>
<proteinExistence type="predicted"/>
<dbReference type="GO" id="GO:0016787">
    <property type="term" value="F:hydrolase activity"/>
    <property type="evidence" value="ECO:0007669"/>
    <property type="project" value="UniProtKB-KW"/>
</dbReference>
<dbReference type="InterPro" id="IPR000086">
    <property type="entry name" value="NUDIX_hydrolase_dom"/>
</dbReference>
<reference evidence="4 5" key="1">
    <citation type="submission" date="2017-11" db="EMBL/GenBank/DDBJ databases">
        <title>Bradyrhizobium forestalis sp. nov., an efficient nitrogen-fixing bacterium isolated from nodules of forest legume species in the Amazon.</title>
        <authorList>
            <person name="Costa E.M."/>
            <person name="Guimaraes A."/>
            <person name="Carvalho T.S."/>
            <person name="Rodrigues T.L."/>
            <person name="Ribeiro P.R.A."/>
            <person name="Lebbe L."/>
            <person name="Willems A."/>
            <person name="Moreira F.M.S."/>
        </authorList>
    </citation>
    <scope>NUCLEOTIDE SEQUENCE [LARGE SCALE GENOMIC DNA]</scope>
    <source>
        <strain evidence="4 5">INPA54B</strain>
    </source>
</reference>
<accession>A0A2M8RFS0</accession>
<dbReference type="Pfam" id="PF00293">
    <property type="entry name" value="NUDIX"/>
    <property type="match status" value="1"/>
</dbReference>
<keyword evidence="5" id="KW-1185">Reference proteome</keyword>
<dbReference type="OrthoDB" id="8480561at2"/>
<dbReference type="PANTHER" id="PTHR43046:SF2">
    <property type="entry name" value="8-OXO-DGTP DIPHOSPHATASE-RELATED"/>
    <property type="match status" value="1"/>
</dbReference>